<feature type="signal peptide" evidence="1">
    <location>
        <begin position="1"/>
        <end position="23"/>
    </location>
</feature>
<dbReference type="HOGENOM" id="CLU_1298130_0_0_7"/>
<name>M1P3H5_DESSD</name>
<keyword evidence="3" id="KW-1185">Reference proteome</keyword>
<dbReference type="EMBL" id="CP003985">
    <property type="protein sequence ID" value="AGF78003.1"/>
    <property type="molecule type" value="Genomic_DNA"/>
</dbReference>
<evidence type="ECO:0000256" key="1">
    <source>
        <dbReference type="SAM" id="SignalP"/>
    </source>
</evidence>
<evidence type="ECO:0000313" key="2">
    <source>
        <dbReference type="EMBL" id="AGF78003.1"/>
    </source>
</evidence>
<dbReference type="KEGG" id="dsf:UWK_01443"/>
<gene>
    <name evidence="2" type="ordered locus">UWK_01443</name>
</gene>
<sequence length="212" mass="23371">MRYSLLAVTLVLLITLSQSSVFAFGYANWEVTGFKVLESVNNKHCGDSVTLNSTSDMIEIEGSAIATSRWLVDNEKKSICTFAVDLEGTIEVDTPTKVRVGCYTVTKHVHLHGGRTRIRLYTTEGPFKVVCKEETYGGISERQDNDQDTICFAGDLKIKARILMSASLSQLKDELVTVSLHTGEYTPAGGNSFFKITFLPADCDDKELEGPE</sequence>
<feature type="chain" id="PRO_5004016060" description="Organic solvent tolerance-like N-terminal domain-containing protein" evidence="1">
    <location>
        <begin position="24"/>
        <end position="212"/>
    </location>
</feature>
<evidence type="ECO:0000313" key="3">
    <source>
        <dbReference type="Proteomes" id="UP000011721"/>
    </source>
</evidence>
<dbReference type="AlphaFoldDB" id="M1P3H5"/>
<protein>
    <recommendedName>
        <fullName evidence="4">Organic solvent tolerance-like N-terminal domain-containing protein</fullName>
    </recommendedName>
</protein>
<organism evidence="2 3">
    <name type="scientific">Desulfocapsa sulfexigens (strain DSM 10523 / SB164P1)</name>
    <dbReference type="NCBI Taxonomy" id="1167006"/>
    <lineage>
        <taxon>Bacteria</taxon>
        <taxon>Pseudomonadati</taxon>
        <taxon>Thermodesulfobacteriota</taxon>
        <taxon>Desulfobulbia</taxon>
        <taxon>Desulfobulbales</taxon>
        <taxon>Desulfocapsaceae</taxon>
        <taxon>Desulfocapsa</taxon>
    </lineage>
</organism>
<evidence type="ECO:0008006" key="4">
    <source>
        <dbReference type="Google" id="ProtNLM"/>
    </source>
</evidence>
<dbReference type="STRING" id="1167006.UWK_01443"/>
<dbReference type="Proteomes" id="UP000011721">
    <property type="component" value="Chromosome"/>
</dbReference>
<proteinExistence type="predicted"/>
<dbReference type="RefSeq" id="WP_015403694.1">
    <property type="nucleotide sequence ID" value="NC_020304.1"/>
</dbReference>
<reference evidence="3" key="1">
    <citation type="journal article" date="2013" name="Stand. Genomic Sci.">
        <title>Complete genome sequence of Desulfocapsa sulfexigens, a marine deltaproteobacterium specialized in disproportionating inorganic sulfur compounds.</title>
        <authorList>
            <person name="Finster K.W."/>
            <person name="Kjeldsen K.U."/>
            <person name="Kube M."/>
            <person name="Reinhardt R."/>
            <person name="Mussmann M."/>
            <person name="Amann R."/>
            <person name="Schreiber L."/>
        </authorList>
    </citation>
    <scope>NUCLEOTIDE SEQUENCE [LARGE SCALE GENOMIC DNA]</scope>
    <source>
        <strain evidence="3">DSM 10523 / SB164P1</strain>
    </source>
</reference>
<keyword evidence="1" id="KW-0732">Signal</keyword>
<accession>M1P3H5</accession>